<dbReference type="PANTHER" id="PTHR39200:SF1">
    <property type="entry name" value="AUTO-TRANSPORTER ADHESIN HEAD GIN DOMAIN-CONTAINING PROTEIN-RELATED"/>
    <property type="match status" value="1"/>
</dbReference>
<dbReference type="Gene3D" id="2.160.20.120">
    <property type="match status" value="1"/>
</dbReference>
<dbReference type="EMBL" id="JASMQC010000026">
    <property type="protein sequence ID" value="KAK1934171.1"/>
    <property type="molecule type" value="Genomic_DNA"/>
</dbReference>
<sequence>MKTNTFQVFSLATALMAVHTSALFVVKEGQTAKAAAGYAKEWTVTKEASSDIVGAIDLSLAGTTFVSFDKSLPIGVLGKVKATSDQQNVVETITVRNNPNHTNKPTNGALNVTSVDGMNGGNLLTEITLSSNSLDVLIISQSAQVVVEDGVLTNDLVIDVGGSSALYVSASKANMDLKDLVLTASDSASVQIHAKSLSIGDVTMDVGGSASVSVLAPTLKTSDIVVTAGDDGTICFSATDASTGEVTIDDGSKVSFPKSSNKFGTTGKFQCKMSPLPSRNVLSAQGSGSTAAQITIAGSSDSSAVPLAGSNSGDSGAIADASSAATVLSPQSLHAVALCFFAFACLF</sequence>
<dbReference type="Proteomes" id="UP001259832">
    <property type="component" value="Unassembled WGS sequence"/>
</dbReference>
<name>A0AAD9G9A0_9STRA</name>
<feature type="signal peptide" evidence="1">
    <location>
        <begin position="1"/>
        <end position="22"/>
    </location>
</feature>
<evidence type="ECO:0000313" key="2">
    <source>
        <dbReference type="EMBL" id="KAK1934171.1"/>
    </source>
</evidence>
<dbReference type="PANTHER" id="PTHR39200">
    <property type="entry name" value="HYPOTHETICAL EXPORTED PROTEIN"/>
    <property type="match status" value="1"/>
</dbReference>
<proteinExistence type="predicted"/>
<feature type="chain" id="PRO_5042297561" description="Auto-transporter adhesin head GIN domain-containing protein" evidence="1">
    <location>
        <begin position="23"/>
        <end position="347"/>
    </location>
</feature>
<evidence type="ECO:0000313" key="3">
    <source>
        <dbReference type="Proteomes" id="UP001259832"/>
    </source>
</evidence>
<evidence type="ECO:0000256" key="1">
    <source>
        <dbReference type="SAM" id="SignalP"/>
    </source>
</evidence>
<evidence type="ECO:0008006" key="4">
    <source>
        <dbReference type="Google" id="ProtNLM"/>
    </source>
</evidence>
<gene>
    <name evidence="2" type="ORF">P3T76_011374</name>
</gene>
<comment type="caution">
    <text evidence="2">The sequence shown here is derived from an EMBL/GenBank/DDBJ whole genome shotgun (WGS) entry which is preliminary data.</text>
</comment>
<organism evidence="2 3">
    <name type="scientific">Phytophthora citrophthora</name>
    <dbReference type="NCBI Taxonomy" id="4793"/>
    <lineage>
        <taxon>Eukaryota</taxon>
        <taxon>Sar</taxon>
        <taxon>Stramenopiles</taxon>
        <taxon>Oomycota</taxon>
        <taxon>Peronosporomycetes</taxon>
        <taxon>Peronosporales</taxon>
        <taxon>Peronosporaceae</taxon>
        <taxon>Phytophthora</taxon>
    </lineage>
</organism>
<keyword evidence="3" id="KW-1185">Reference proteome</keyword>
<protein>
    <recommendedName>
        <fullName evidence="4">Auto-transporter adhesin head GIN domain-containing protein</fullName>
    </recommendedName>
</protein>
<reference evidence="2" key="1">
    <citation type="submission" date="2023-08" db="EMBL/GenBank/DDBJ databases">
        <title>Reference Genome Resource for the Citrus Pathogen Phytophthora citrophthora.</title>
        <authorList>
            <person name="Moller H."/>
            <person name="Coetzee B."/>
            <person name="Rose L.J."/>
            <person name="Van Niekerk J.M."/>
        </authorList>
    </citation>
    <scope>NUCLEOTIDE SEQUENCE</scope>
    <source>
        <strain evidence="2">STE-U-9442</strain>
    </source>
</reference>
<accession>A0AAD9G9A0</accession>
<dbReference type="AlphaFoldDB" id="A0AAD9G9A0"/>
<keyword evidence="1" id="KW-0732">Signal</keyword>